<dbReference type="SUPFAM" id="SSF82185">
    <property type="entry name" value="Histone H3 K4-specific methyltransferase SET7/9 N-terminal domain"/>
    <property type="match status" value="1"/>
</dbReference>
<proteinExistence type="predicted"/>
<sequence>MQFKIYFSILSILIISSSSFAQNQTDAEGQKQGHWHINMPEKYGEDGYQEDGYFKDGKKEGVWYTMSSMGDTLAIEQYKFGNKNGVSKYYDLEGLVRKESWLAHNPKQEYDTIEVYDINDPNKVELKRVKIEGTTVKHGTWIYYYPGGKMIQRKEEYVLGDLKSDAPLANKTVKTVAKDSTSTPKKIIPKQVLQYEKENSGKKKIKVRTGNTGY</sequence>
<dbReference type="RefSeq" id="WP_131330543.1">
    <property type="nucleotide sequence ID" value="NZ_CP044016.1"/>
</dbReference>
<keyword evidence="1" id="KW-0732">Signal</keyword>
<accession>A0A5P2G756</accession>
<dbReference type="AlphaFoldDB" id="A0A5P2G756"/>
<dbReference type="Proteomes" id="UP000292424">
    <property type="component" value="Chromosome"/>
</dbReference>
<protein>
    <submittedName>
        <fullName evidence="2">Uncharacterized protein</fullName>
    </submittedName>
</protein>
<keyword evidence="3" id="KW-1185">Reference proteome</keyword>
<name>A0A5P2G756_9BACT</name>
<organism evidence="2 3">
    <name type="scientific">Rhizosphaericola mali</name>
    <dbReference type="NCBI Taxonomy" id="2545455"/>
    <lineage>
        <taxon>Bacteria</taxon>
        <taxon>Pseudomonadati</taxon>
        <taxon>Bacteroidota</taxon>
        <taxon>Chitinophagia</taxon>
        <taxon>Chitinophagales</taxon>
        <taxon>Chitinophagaceae</taxon>
        <taxon>Rhizosphaericola</taxon>
    </lineage>
</organism>
<dbReference type="OrthoDB" id="649587at2"/>
<evidence type="ECO:0000313" key="2">
    <source>
        <dbReference type="EMBL" id="QES89600.1"/>
    </source>
</evidence>
<dbReference type="EMBL" id="CP044016">
    <property type="protein sequence ID" value="QES89600.1"/>
    <property type="molecule type" value="Genomic_DNA"/>
</dbReference>
<gene>
    <name evidence="2" type="ORF">E0W69_013320</name>
</gene>
<evidence type="ECO:0000313" key="3">
    <source>
        <dbReference type="Proteomes" id="UP000292424"/>
    </source>
</evidence>
<evidence type="ECO:0000256" key="1">
    <source>
        <dbReference type="SAM" id="SignalP"/>
    </source>
</evidence>
<dbReference type="KEGG" id="arac:E0W69_013320"/>
<feature type="signal peptide" evidence="1">
    <location>
        <begin position="1"/>
        <end position="21"/>
    </location>
</feature>
<feature type="chain" id="PRO_5024293753" evidence="1">
    <location>
        <begin position="22"/>
        <end position="214"/>
    </location>
</feature>
<reference evidence="2 3" key="1">
    <citation type="submission" date="2019-09" db="EMBL/GenBank/DDBJ databases">
        <title>Complete genome sequence of Arachidicoccus sp. B3-10 isolated from apple orchard soil.</title>
        <authorList>
            <person name="Kim H.S."/>
            <person name="Han K.-I."/>
            <person name="Suh M.K."/>
            <person name="Lee K.C."/>
            <person name="Eom M.K."/>
            <person name="Kim J.-S."/>
            <person name="Kang S.W."/>
            <person name="Sin Y."/>
            <person name="Lee J.-S."/>
        </authorList>
    </citation>
    <scope>NUCLEOTIDE SEQUENCE [LARGE SCALE GENOMIC DNA]</scope>
    <source>
        <strain evidence="2 3">B3-10</strain>
    </source>
</reference>